<dbReference type="PIRSF" id="PIRSF000137">
    <property type="entry name" value="Alcohol_oxidase"/>
    <property type="match status" value="1"/>
</dbReference>
<dbReference type="Proteomes" id="UP000605992">
    <property type="component" value="Unassembled WGS sequence"/>
</dbReference>
<proteinExistence type="inferred from homology"/>
<dbReference type="SUPFAM" id="SSF54373">
    <property type="entry name" value="FAD-linked reductases, C-terminal domain"/>
    <property type="match status" value="1"/>
</dbReference>
<evidence type="ECO:0000256" key="4">
    <source>
        <dbReference type="ARBA" id="ARBA00022827"/>
    </source>
</evidence>
<reference evidence="8" key="1">
    <citation type="submission" date="2021-01" db="EMBL/GenBank/DDBJ databases">
        <title>Whole genome shotgun sequence of Planotetraspora thailandica NBRC 104271.</title>
        <authorList>
            <person name="Komaki H."/>
            <person name="Tamura T."/>
        </authorList>
    </citation>
    <scope>NUCLEOTIDE SEQUENCE</scope>
    <source>
        <strain evidence="8">NBRC 104271</strain>
    </source>
</reference>
<dbReference type="PROSITE" id="PS00624">
    <property type="entry name" value="GMC_OXRED_2"/>
    <property type="match status" value="1"/>
</dbReference>
<evidence type="ECO:0000256" key="3">
    <source>
        <dbReference type="ARBA" id="ARBA00022630"/>
    </source>
</evidence>
<dbReference type="PANTHER" id="PTHR11552:SF147">
    <property type="entry name" value="CHOLINE DEHYDROGENASE, MITOCHONDRIAL"/>
    <property type="match status" value="1"/>
</dbReference>
<evidence type="ECO:0000259" key="7">
    <source>
        <dbReference type="PROSITE" id="PS00624"/>
    </source>
</evidence>
<protein>
    <submittedName>
        <fullName evidence="8">Choline dehydrogenase</fullName>
    </submittedName>
</protein>
<feature type="domain" description="Glucose-methanol-choline oxidoreductase N-terminal" evidence="7">
    <location>
        <begin position="288"/>
        <end position="302"/>
    </location>
</feature>
<dbReference type="InterPro" id="IPR012132">
    <property type="entry name" value="GMC_OxRdtase"/>
</dbReference>
<evidence type="ECO:0000256" key="6">
    <source>
        <dbReference type="PIRSR" id="PIRSR000137-2"/>
    </source>
</evidence>
<dbReference type="InterPro" id="IPR036188">
    <property type="entry name" value="FAD/NAD-bd_sf"/>
</dbReference>
<name>A0A8J3UU11_9ACTN</name>
<feature type="binding site" evidence="6">
    <location>
        <position position="253"/>
    </location>
    <ligand>
        <name>FAD</name>
        <dbReference type="ChEBI" id="CHEBI:57692"/>
    </ligand>
</feature>
<dbReference type="Pfam" id="PF00732">
    <property type="entry name" value="GMC_oxred_N"/>
    <property type="match status" value="1"/>
</dbReference>
<dbReference type="Pfam" id="PF05199">
    <property type="entry name" value="GMC_oxred_C"/>
    <property type="match status" value="1"/>
</dbReference>
<sequence length="540" mass="57970">MASPAARMRRVYLPNRLVRISLPKADIHAVTSALEDIGVYDYIVVGAGTAGCVLANRLSADPARRVLLLEAGRADDVPEMADWRAWRGLLGSEVDWGTRTVPQRSAGDTVYLLSRGKVLGGSSGINGSMHLRGHRSTYDKWAEAGATGWDYDSLLPYFKRSESAPGRDATYRGTDGPMLVTPPARSGMLLDSAFAAAVAEGHPVSADLNGAQSVGVGWHDLTGIEGRRQSAADAYIRPYLDRHNLTVVADALVHRLVISDGRCSGVEYAVNGQATQTETAREVVLTAGAVGSPHLLMISGVGPAAHLRETGIDVQADVPGVGANLHEHLQSLHVVRTAQSGPAPSRPDLVDRFMLRFRTDPAEPDPDGEAVFLDYPIPSPEGDAPLNGVTLSFALMTPAARGSVRLAGRDIDTPPLVDPNYLGDPSDVDRMVQILRVVRRITERMPWREEELLPGPDVRSDEECAAYLRNTVQPFWHPAGTCRMGSDTHAVVDPDLRVNGVRGLRIADASVMPAPISAHNNATVLAIAEKAADLILHAER</sequence>
<keyword evidence="3" id="KW-0285">Flavoprotein</keyword>
<dbReference type="PANTHER" id="PTHR11552">
    <property type="entry name" value="GLUCOSE-METHANOL-CHOLINE GMC OXIDOREDUCTASE"/>
    <property type="match status" value="1"/>
</dbReference>
<organism evidence="8 9">
    <name type="scientific">Planotetraspora thailandica</name>
    <dbReference type="NCBI Taxonomy" id="487172"/>
    <lineage>
        <taxon>Bacteria</taxon>
        <taxon>Bacillati</taxon>
        <taxon>Actinomycetota</taxon>
        <taxon>Actinomycetes</taxon>
        <taxon>Streptosporangiales</taxon>
        <taxon>Streptosporangiaceae</taxon>
        <taxon>Planotetraspora</taxon>
    </lineage>
</organism>
<dbReference type="Gene3D" id="3.50.50.60">
    <property type="entry name" value="FAD/NAD(P)-binding domain"/>
    <property type="match status" value="1"/>
</dbReference>
<accession>A0A8J3UU11</accession>
<dbReference type="SUPFAM" id="SSF51905">
    <property type="entry name" value="FAD/NAD(P)-binding domain"/>
    <property type="match status" value="1"/>
</dbReference>
<dbReference type="AlphaFoldDB" id="A0A8J3UU11"/>
<keyword evidence="4 6" id="KW-0274">FAD</keyword>
<dbReference type="GO" id="GO:0050660">
    <property type="term" value="F:flavin adenine dinucleotide binding"/>
    <property type="evidence" value="ECO:0007669"/>
    <property type="project" value="InterPro"/>
</dbReference>
<keyword evidence="9" id="KW-1185">Reference proteome</keyword>
<dbReference type="InterPro" id="IPR007867">
    <property type="entry name" value="GMC_OxRtase_C"/>
</dbReference>
<comment type="caution">
    <text evidence="8">The sequence shown here is derived from an EMBL/GenBank/DDBJ whole genome shotgun (WGS) entry which is preliminary data.</text>
</comment>
<dbReference type="Gene3D" id="3.30.560.10">
    <property type="entry name" value="Glucose Oxidase, domain 3"/>
    <property type="match status" value="1"/>
</dbReference>
<comment type="similarity">
    <text evidence="2">Belongs to the GMC oxidoreductase family.</text>
</comment>
<evidence type="ECO:0000256" key="1">
    <source>
        <dbReference type="ARBA" id="ARBA00001974"/>
    </source>
</evidence>
<evidence type="ECO:0000256" key="2">
    <source>
        <dbReference type="ARBA" id="ARBA00010790"/>
    </source>
</evidence>
<feature type="active site" description="Proton acceptor" evidence="5">
    <location>
        <position position="519"/>
    </location>
</feature>
<comment type="cofactor">
    <cofactor evidence="1 6">
        <name>FAD</name>
        <dbReference type="ChEBI" id="CHEBI:57692"/>
    </cofactor>
</comment>
<evidence type="ECO:0000313" key="8">
    <source>
        <dbReference type="EMBL" id="GII52044.1"/>
    </source>
</evidence>
<feature type="binding site" evidence="6">
    <location>
        <begin position="476"/>
        <end position="477"/>
    </location>
    <ligand>
        <name>FAD</name>
        <dbReference type="ChEBI" id="CHEBI:57692"/>
    </ligand>
</feature>
<dbReference type="GO" id="GO:0016614">
    <property type="term" value="F:oxidoreductase activity, acting on CH-OH group of donors"/>
    <property type="evidence" value="ECO:0007669"/>
    <property type="project" value="InterPro"/>
</dbReference>
<feature type="binding site" evidence="6">
    <location>
        <position position="118"/>
    </location>
    <ligand>
        <name>FAD</name>
        <dbReference type="ChEBI" id="CHEBI:57692"/>
    </ligand>
</feature>
<gene>
    <name evidence="8" type="ORF">Pth03_04330</name>
</gene>
<dbReference type="EMBL" id="BOOR01000004">
    <property type="protein sequence ID" value="GII52044.1"/>
    <property type="molecule type" value="Genomic_DNA"/>
</dbReference>
<evidence type="ECO:0000256" key="5">
    <source>
        <dbReference type="PIRSR" id="PIRSR000137-1"/>
    </source>
</evidence>
<evidence type="ECO:0000313" key="9">
    <source>
        <dbReference type="Proteomes" id="UP000605992"/>
    </source>
</evidence>
<feature type="active site" description="Proton donor" evidence="5">
    <location>
        <position position="477"/>
    </location>
</feature>
<dbReference type="InterPro" id="IPR000172">
    <property type="entry name" value="GMC_OxRdtase_N"/>
</dbReference>